<feature type="non-terminal residue" evidence="7">
    <location>
        <position position="1"/>
    </location>
</feature>
<evidence type="ECO:0000256" key="5">
    <source>
        <dbReference type="ARBA" id="ARBA00023163"/>
    </source>
</evidence>
<accession>X1FF35</accession>
<dbReference type="GO" id="GO:0000428">
    <property type="term" value="C:DNA-directed RNA polymerase complex"/>
    <property type="evidence" value="ECO:0007669"/>
    <property type="project" value="UniProtKB-KW"/>
</dbReference>
<reference evidence="7" key="1">
    <citation type="journal article" date="2014" name="Front. Microbiol.">
        <title>High frequency of phylogenetically diverse reductive dehalogenase-homologous genes in deep subseafloor sedimentary metagenomes.</title>
        <authorList>
            <person name="Kawai M."/>
            <person name="Futagami T."/>
            <person name="Toyoda A."/>
            <person name="Takaki Y."/>
            <person name="Nishi S."/>
            <person name="Hori S."/>
            <person name="Arai W."/>
            <person name="Tsubouchi T."/>
            <person name="Morono Y."/>
            <person name="Uchiyama I."/>
            <person name="Ito T."/>
            <person name="Fujiyama A."/>
            <person name="Inagaki F."/>
            <person name="Takami H."/>
        </authorList>
    </citation>
    <scope>NUCLEOTIDE SEQUENCE</scope>
    <source>
        <strain evidence="7">Expedition CK06-06</strain>
    </source>
</reference>
<protein>
    <recommendedName>
        <fullName evidence="1">DNA-directed RNA polymerase</fullName>
        <ecNumber evidence="1">2.7.7.6</ecNumber>
    </recommendedName>
</protein>
<dbReference type="EMBL" id="BARU01003834">
    <property type="protein sequence ID" value="GAH27984.1"/>
    <property type="molecule type" value="Genomic_DNA"/>
</dbReference>
<proteinExistence type="predicted"/>
<dbReference type="InterPro" id="IPR007120">
    <property type="entry name" value="DNA-dir_RNAP_su2_dom"/>
</dbReference>
<dbReference type="PANTHER" id="PTHR20856">
    <property type="entry name" value="DNA-DIRECTED RNA POLYMERASE I SUBUNIT 2"/>
    <property type="match status" value="1"/>
</dbReference>
<gene>
    <name evidence="7" type="ORF">S03H2_08048</name>
</gene>
<dbReference type="PROSITE" id="PS01166">
    <property type="entry name" value="RNA_POL_BETA"/>
    <property type="match status" value="1"/>
</dbReference>
<dbReference type="GO" id="GO:0006351">
    <property type="term" value="P:DNA-templated transcription"/>
    <property type="evidence" value="ECO:0007669"/>
    <property type="project" value="InterPro"/>
</dbReference>
<dbReference type="GO" id="GO:0003677">
    <property type="term" value="F:DNA binding"/>
    <property type="evidence" value="ECO:0007669"/>
    <property type="project" value="InterPro"/>
</dbReference>
<keyword evidence="4" id="KW-0548">Nucleotidyltransferase</keyword>
<dbReference type="InterPro" id="IPR007121">
    <property type="entry name" value="RNA_pol_bsu_CS"/>
</dbReference>
<comment type="caution">
    <text evidence="7">The sequence shown here is derived from an EMBL/GenBank/DDBJ whole genome shotgun (WGS) entry which is preliminary data.</text>
</comment>
<dbReference type="InterPro" id="IPR015712">
    <property type="entry name" value="DNA-dir_RNA_pol_su2"/>
</dbReference>
<dbReference type="Gene3D" id="2.40.50.150">
    <property type="match status" value="1"/>
</dbReference>
<feature type="domain" description="DNA-directed RNA polymerase subunit 2 hybrid-binding" evidence="6">
    <location>
        <begin position="2"/>
        <end position="171"/>
    </location>
</feature>
<dbReference type="SUPFAM" id="SSF64484">
    <property type="entry name" value="beta and beta-prime subunits of DNA dependent RNA-polymerase"/>
    <property type="match status" value="1"/>
</dbReference>
<name>X1FF35_9ZZZZ</name>
<evidence type="ECO:0000256" key="4">
    <source>
        <dbReference type="ARBA" id="ARBA00022695"/>
    </source>
</evidence>
<evidence type="ECO:0000256" key="1">
    <source>
        <dbReference type="ARBA" id="ARBA00012418"/>
    </source>
</evidence>
<dbReference type="AlphaFoldDB" id="X1FF35"/>
<sequence length="186" mass="20769">GKVIMVRVFSQENKDDLPPDVKKKVKVYVAIRRKIGVGDKICGRHGNKGVIAKVLAEEDMPYLSDGTPVEVVLNPLGVPSRMNIGQILETHLGWVAKTLNIRMICPAFEGPKVEQIRALLKEAHLPESGKTPLYDGRTARPFDGKVAVGYMYMMRLIQIAEEKISYPSHSSIREMLQAFNLFPLSL</sequence>
<dbReference type="Pfam" id="PF00562">
    <property type="entry name" value="RNA_pol_Rpb2_6"/>
    <property type="match status" value="1"/>
</dbReference>
<dbReference type="GO" id="GO:0032549">
    <property type="term" value="F:ribonucleoside binding"/>
    <property type="evidence" value="ECO:0007669"/>
    <property type="project" value="InterPro"/>
</dbReference>
<keyword evidence="2" id="KW-0240">DNA-directed RNA polymerase</keyword>
<dbReference type="InterPro" id="IPR014724">
    <property type="entry name" value="RNA_pol_RPB2_OB-fold"/>
</dbReference>
<dbReference type="InterPro" id="IPR037033">
    <property type="entry name" value="DNA-dir_RNAP_su2_hyb_sf"/>
</dbReference>
<evidence type="ECO:0000256" key="3">
    <source>
        <dbReference type="ARBA" id="ARBA00022679"/>
    </source>
</evidence>
<evidence type="ECO:0000259" key="6">
    <source>
        <dbReference type="Pfam" id="PF00562"/>
    </source>
</evidence>
<keyword evidence="3" id="KW-0808">Transferase</keyword>
<evidence type="ECO:0000256" key="2">
    <source>
        <dbReference type="ARBA" id="ARBA00022478"/>
    </source>
</evidence>
<keyword evidence="5" id="KW-0804">Transcription</keyword>
<dbReference type="EC" id="2.7.7.6" evidence="1"/>
<organism evidence="7">
    <name type="scientific">marine sediment metagenome</name>
    <dbReference type="NCBI Taxonomy" id="412755"/>
    <lineage>
        <taxon>unclassified sequences</taxon>
        <taxon>metagenomes</taxon>
        <taxon>ecological metagenomes</taxon>
    </lineage>
</organism>
<evidence type="ECO:0000313" key="7">
    <source>
        <dbReference type="EMBL" id="GAH27984.1"/>
    </source>
</evidence>
<dbReference type="GO" id="GO:0003899">
    <property type="term" value="F:DNA-directed RNA polymerase activity"/>
    <property type="evidence" value="ECO:0007669"/>
    <property type="project" value="UniProtKB-EC"/>
</dbReference>
<dbReference type="Gene3D" id="2.40.270.10">
    <property type="entry name" value="DNA-directed RNA polymerase, subunit 2, domain 6"/>
    <property type="match status" value="2"/>
</dbReference>